<keyword evidence="1 2" id="KW-0597">Phosphoprotein</keyword>
<evidence type="ECO:0000259" key="3">
    <source>
        <dbReference type="PROSITE" id="PS50110"/>
    </source>
</evidence>
<sequence length="121" mass="12779">MKVLVVDDDKVVLLSCRRVLEAAGHLTREAGGAEQALAILSAEPVDLVLADVMMPGVDGFALIERARRVAPSTPVVLMTGYLTPQIKQRGMAAGAAGFIAKPFTPDELLEGLARVMGPRQA</sequence>
<dbReference type="PANTHER" id="PTHR44591:SF3">
    <property type="entry name" value="RESPONSE REGULATORY DOMAIN-CONTAINING PROTEIN"/>
    <property type="match status" value="1"/>
</dbReference>
<proteinExistence type="predicted"/>
<accession>E1QD67</accession>
<feature type="modified residue" description="4-aspartylphosphate" evidence="2">
    <location>
        <position position="51"/>
    </location>
</feature>
<dbReference type="CDD" id="cd00156">
    <property type="entry name" value="REC"/>
    <property type="match status" value="1"/>
</dbReference>
<dbReference type="InterPro" id="IPR050595">
    <property type="entry name" value="Bact_response_regulator"/>
</dbReference>
<reference evidence="4 5" key="1">
    <citation type="journal article" date="2010" name="Stand. Genomic Sci.">
        <title>Complete genome sequence of Desulfarculus baarsii type strain (2st14).</title>
        <authorList>
            <person name="Sun H."/>
            <person name="Spring S."/>
            <person name="Lapidus A."/>
            <person name="Davenport K."/>
            <person name="Del Rio T.G."/>
            <person name="Tice H."/>
            <person name="Nolan M."/>
            <person name="Copeland A."/>
            <person name="Cheng J.F."/>
            <person name="Lucas S."/>
            <person name="Tapia R."/>
            <person name="Goodwin L."/>
            <person name="Pitluck S."/>
            <person name="Ivanova N."/>
            <person name="Pagani I."/>
            <person name="Mavromatis K."/>
            <person name="Ovchinnikova G."/>
            <person name="Pati A."/>
            <person name="Chen A."/>
            <person name="Palaniappan K."/>
            <person name="Hauser L."/>
            <person name="Chang Y.J."/>
            <person name="Jeffries C.D."/>
            <person name="Detter J.C."/>
            <person name="Han C."/>
            <person name="Rohde M."/>
            <person name="Brambilla E."/>
            <person name="Goker M."/>
            <person name="Woyke T."/>
            <person name="Bristow J."/>
            <person name="Eisen J.A."/>
            <person name="Markowitz V."/>
            <person name="Hugenholtz P."/>
            <person name="Kyrpides N.C."/>
            <person name="Klenk H.P."/>
            <person name="Land M."/>
        </authorList>
    </citation>
    <scope>NUCLEOTIDE SEQUENCE [LARGE SCALE GENOMIC DNA]</scope>
    <source>
        <strain evidence="5">ATCC 33931 / DSM 2075 / LMG 7858 / VKM B-1802 / 2st14</strain>
    </source>
</reference>
<dbReference type="GO" id="GO:0000160">
    <property type="term" value="P:phosphorelay signal transduction system"/>
    <property type="evidence" value="ECO:0007669"/>
    <property type="project" value="InterPro"/>
</dbReference>
<dbReference type="eggNOG" id="COG3437">
    <property type="taxonomic scope" value="Bacteria"/>
</dbReference>
<dbReference type="SUPFAM" id="SSF52172">
    <property type="entry name" value="CheY-like"/>
    <property type="match status" value="1"/>
</dbReference>
<dbReference type="EMBL" id="CP002085">
    <property type="protein sequence ID" value="ADK83386.1"/>
    <property type="molecule type" value="Genomic_DNA"/>
</dbReference>
<dbReference type="OrthoDB" id="9788090at2"/>
<dbReference type="PROSITE" id="PS50110">
    <property type="entry name" value="RESPONSE_REGULATORY"/>
    <property type="match status" value="1"/>
</dbReference>
<dbReference type="KEGG" id="dbr:Deba_0007"/>
<organism evidence="4 5">
    <name type="scientific">Desulfarculus baarsii (strain ATCC 33931 / DSM 2075 / LMG 7858 / VKM B-1802 / 2st14)</name>
    <dbReference type="NCBI Taxonomy" id="644282"/>
    <lineage>
        <taxon>Bacteria</taxon>
        <taxon>Pseudomonadati</taxon>
        <taxon>Thermodesulfobacteriota</taxon>
        <taxon>Desulfarculia</taxon>
        <taxon>Desulfarculales</taxon>
        <taxon>Desulfarculaceae</taxon>
        <taxon>Desulfarculus</taxon>
    </lineage>
</organism>
<dbReference type="InterPro" id="IPR011006">
    <property type="entry name" value="CheY-like_superfamily"/>
</dbReference>
<dbReference type="InterPro" id="IPR001789">
    <property type="entry name" value="Sig_transdc_resp-reg_receiver"/>
</dbReference>
<protein>
    <submittedName>
        <fullName evidence="4">Response regulator receiver protein</fullName>
    </submittedName>
</protein>
<gene>
    <name evidence="4" type="ordered locus">Deba_0007</name>
</gene>
<dbReference type="Pfam" id="PF00072">
    <property type="entry name" value="Response_reg"/>
    <property type="match status" value="1"/>
</dbReference>
<feature type="domain" description="Response regulatory" evidence="3">
    <location>
        <begin position="2"/>
        <end position="116"/>
    </location>
</feature>
<dbReference type="RefSeq" id="WP_013256842.1">
    <property type="nucleotide sequence ID" value="NC_014365.1"/>
</dbReference>
<evidence type="ECO:0000313" key="4">
    <source>
        <dbReference type="EMBL" id="ADK83386.1"/>
    </source>
</evidence>
<evidence type="ECO:0000313" key="5">
    <source>
        <dbReference type="Proteomes" id="UP000009047"/>
    </source>
</evidence>
<evidence type="ECO:0000256" key="2">
    <source>
        <dbReference type="PROSITE-ProRule" id="PRU00169"/>
    </source>
</evidence>
<dbReference type="STRING" id="644282.Deba_0007"/>
<dbReference type="PANTHER" id="PTHR44591">
    <property type="entry name" value="STRESS RESPONSE REGULATOR PROTEIN 1"/>
    <property type="match status" value="1"/>
</dbReference>
<dbReference type="Gene3D" id="3.40.50.2300">
    <property type="match status" value="1"/>
</dbReference>
<keyword evidence="5" id="KW-1185">Reference proteome</keyword>
<evidence type="ECO:0000256" key="1">
    <source>
        <dbReference type="ARBA" id="ARBA00022553"/>
    </source>
</evidence>
<dbReference type="Proteomes" id="UP000009047">
    <property type="component" value="Chromosome"/>
</dbReference>
<name>E1QD67_DESB2</name>
<dbReference type="AlphaFoldDB" id="E1QD67"/>
<dbReference type="HOGENOM" id="CLU_000445_69_8_7"/>
<dbReference type="SMART" id="SM00448">
    <property type="entry name" value="REC"/>
    <property type="match status" value="1"/>
</dbReference>